<gene>
    <name evidence="3" type="ORF">CFter6_1281</name>
</gene>
<protein>
    <recommendedName>
        <fullName evidence="2">HEPN/Toprim N-terminal domain-containing protein</fullName>
    </recommendedName>
</protein>
<evidence type="ECO:0000256" key="1">
    <source>
        <dbReference type="SAM" id="MobiDB-lite"/>
    </source>
</evidence>
<evidence type="ECO:0000259" key="2">
    <source>
        <dbReference type="Pfam" id="PF18871"/>
    </source>
</evidence>
<sequence length="432" mass="48757">MAPSLAYLAEHDVGTVIHLEVSGVSIDWSKNNPGTDHRSLFQNGDRTKLPSEEADNESDATYPEYDALSRTLARILPRLDLMGWTLDAARAEYNALVGDQSEIAEECVQDNPGVMTFEEFCAFAGRYCLKDLDDTYIERSDERDSIVKGRFHADEAEMDRLPMSYDSLYWSEKSYFASRVVLLSPYSMMQVFGQGELNLDSEVVWRYGPLVDAGWASVSDFAAGASRQQTILVATEGTTDSRILKRVFSTLRPDIADFFQFVDVDEKHPFWGTGNLVKFAEGLVRIDIQNKVLFVLDNDAEGVDALKRLSDLQMPPNMRAILLPDHEAFCSFPAMGPEGTRNANINGRAAAIECYLDLRLPNYGPPVVRWSNYKKDIDAWQGALEYKETYMRHFLEQPPEALRNDGYDTAKLECVLEAITVQAKLLQQHRLD</sequence>
<proteinExistence type="predicted"/>
<dbReference type="InterPro" id="IPR041487">
    <property type="entry name" value="HEPN/Toprim-NTD1"/>
</dbReference>
<evidence type="ECO:0000313" key="4">
    <source>
        <dbReference type="Proteomes" id="UP000072421"/>
    </source>
</evidence>
<dbReference type="EMBL" id="CP013232">
    <property type="protein sequence ID" value="AMO93993.1"/>
    <property type="molecule type" value="Genomic_DNA"/>
</dbReference>
<name>A0A127P8D1_9BURK</name>
<accession>A0A127P8D1</accession>
<feature type="compositionally biased region" description="Basic and acidic residues" evidence="1">
    <location>
        <begin position="35"/>
        <end position="51"/>
    </location>
</feature>
<reference evidence="3 4" key="1">
    <citation type="submission" date="2015-11" db="EMBL/GenBank/DDBJ databases">
        <title>Exploring the genomic traits of fungus-feeding bacterial genus Collimonas.</title>
        <authorList>
            <person name="Song C."/>
            <person name="Schmidt R."/>
            <person name="de Jager V."/>
            <person name="Krzyzanowska D."/>
            <person name="Jongedijk E."/>
            <person name="Cankar K."/>
            <person name="Beekwilder J."/>
            <person name="van Veen A."/>
            <person name="de Boer W."/>
            <person name="van Veen J.A."/>
            <person name="Garbeva P."/>
        </authorList>
    </citation>
    <scope>NUCLEOTIDE SEQUENCE [LARGE SCALE GENOMIC DNA]</scope>
    <source>
        <strain evidence="3 4">Ter6</strain>
    </source>
</reference>
<organism evidence="3">
    <name type="scientific">Collimonas fungivorans</name>
    <dbReference type="NCBI Taxonomy" id="158899"/>
    <lineage>
        <taxon>Bacteria</taxon>
        <taxon>Pseudomonadati</taxon>
        <taxon>Pseudomonadota</taxon>
        <taxon>Betaproteobacteria</taxon>
        <taxon>Burkholderiales</taxon>
        <taxon>Oxalobacteraceae</taxon>
        <taxon>Collimonas</taxon>
    </lineage>
</organism>
<dbReference type="Pfam" id="PF18871">
    <property type="entry name" value="HEPN_Toprim_N"/>
    <property type="match status" value="1"/>
</dbReference>
<dbReference type="PATRIC" id="fig|158899.10.peg.1292"/>
<feature type="domain" description="HEPN/Toprim N-terminal" evidence="2">
    <location>
        <begin position="14"/>
        <end position="229"/>
    </location>
</feature>
<dbReference type="Proteomes" id="UP000072421">
    <property type="component" value="Chromosome"/>
</dbReference>
<feature type="region of interest" description="Disordered" evidence="1">
    <location>
        <begin position="35"/>
        <end position="60"/>
    </location>
</feature>
<dbReference type="AlphaFoldDB" id="A0A127P8D1"/>
<evidence type="ECO:0000313" key="3">
    <source>
        <dbReference type="EMBL" id="AMO93993.1"/>
    </source>
</evidence>